<dbReference type="STRING" id="703135.A0A2A9NDB0"/>
<sequence>MGAEEHRPGHVVAERKELVGNGKGEEIGLRSSNWQKTCREILRGMHDAAVQCYQYIRRYQWGVVVVVSPRASVPTAALGAFFHTVPSNGPVLCVIMVPSASTSRQASQESLRDQYHHYIPRFILRRFRVVPESEAEGGNKKGKGKRHYYKPQDYVRYFDFETCRLEVRPVGRVYGVMNLYKDIKHVENEHYLEAMLAGLESSVGVVIKKIHDALERGEIKMKREELDGLCKFLFVMQYRMAVLSGTYYDEGHPWVVEIGSEEYKWWVKRVKEEKGLENPIDIWLYFLGYFLTTPHHAITARAEEAMKRRGASSLPQEDEALEDFPAMDYMGLTGGFYLGILEAAEGCEFVLASNSAGMWEGTAPGVSCVHRLFVIGPRVILLLRKNEFRPDKQIPLEPTLGPVNSSLIDIEMPLPEVEDKPASDLTDRAFSAQNGVSSYLITRLTKEQTENVNLVTMTSVIDSGAVTFRSKEAMIGMFQRYRDPDWRDVPAQKHDLKYATLESQLLKATVRTVKRLQSVLDGIISGEIECESGYNRAYKVYKSACREEARGKYILDTTDKLIGYFSTGVALFFVRGEGSPDNELVETLPRSTSVKVMTEMKKRLSSLKVDRWHDPTIGDILYGAAIVGLLDWLVKNGKDILDWVFPDVQLVASESFLMDLVVGSSLHIGSGQGWMRDDAEEVYDPSNYSPLGDSVELPDTGVNRDMEELISRERTVADEVMGSHSYFEPGSSGERCDVNEMVDSSNRSGLATGSQFSASGDGETMQRGVQVQNGSPKSPLVMLYHGFESLGRLFAKKD</sequence>
<keyword evidence="3" id="KW-1185">Reference proteome</keyword>
<dbReference type="InterPro" id="IPR025332">
    <property type="entry name" value="DUF4238"/>
</dbReference>
<protein>
    <submittedName>
        <fullName evidence="2">Uncharacterized protein</fullName>
    </submittedName>
</protein>
<evidence type="ECO:0000313" key="3">
    <source>
        <dbReference type="Proteomes" id="UP000242287"/>
    </source>
</evidence>
<proteinExistence type="predicted"/>
<gene>
    <name evidence="2" type="ORF">AMATHDRAFT_65006</name>
</gene>
<dbReference type="OrthoDB" id="5340163at2759"/>
<dbReference type="AlphaFoldDB" id="A0A2A9NDB0"/>
<accession>A0A2A9NDB0</accession>
<dbReference type="EMBL" id="KZ302056">
    <property type="protein sequence ID" value="PFH48609.1"/>
    <property type="molecule type" value="Genomic_DNA"/>
</dbReference>
<evidence type="ECO:0000313" key="2">
    <source>
        <dbReference type="EMBL" id="PFH48609.1"/>
    </source>
</evidence>
<reference evidence="2 3" key="1">
    <citation type="submission" date="2014-02" db="EMBL/GenBank/DDBJ databases">
        <title>Transposable element dynamics among asymbiotic and ectomycorrhizal Amanita fungi.</title>
        <authorList>
            <consortium name="DOE Joint Genome Institute"/>
            <person name="Hess J."/>
            <person name="Skrede I."/>
            <person name="Wolfe B."/>
            <person name="LaButti K."/>
            <person name="Ohm R.A."/>
            <person name="Grigoriev I.V."/>
            <person name="Pringle A."/>
        </authorList>
    </citation>
    <scope>NUCLEOTIDE SEQUENCE [LARGE SCALE GENOMIC DNA]</scope>
    <source>
        <strain evidence="2 3">SKay4041</strain>
    </source>
</reference>
<organism evidence="2 3">
    <name type="scientific">Amanita thiersii Skay4041</name>
    <dbReference type="NCBI Taxonomy" id="703135"/>
    <lineage>
        <taxon>Eukaryota</taxon>
        <taxon>Fungi</taxon>
        <taxon>Dikarya</taxon>
        <taxon>Basidiomycota</taxon>
        <taxon>Agaricomycotina</taxon>
        <taxon>Agaricomycetes</taxon>
        <taxon>Agaricomycetidae</taxon>
        <taxon>Agaricales</taxon>
        <taxon>Pluteineae</taxon>
        <taxon>Amanitaceae</taxon>
        <taxon>Amanita</taxon>
    </lineage>
</organism>
<feature type="compositionally biased region" description="Polar residues" evidence="1">
    <location>
        <begin position="744"/>
        <end position="758"/>
    </location>
</feature>
<feature type="region of interest" description="Disordered" evidence="1">
    <location>
        <begin position="744"/>
        <end position="774"/>
    </location>
</feature>
<evidence type="ECO:0000256" key="1">
    <source>
        <dbReference type="SAM" id="MobiDB-lite"/>
    </source>
</evidence>
<dbReference type="Proteomes" id="UP000242287">
    <property type="component" value="Unassembled WGS sequence"/>
</dbReference>
<name>A0A2A9NDB0_9AGAR</name>
<dbReference type="Pfam" id="PF14022">
    <property type="entry name" value="DUF4238"/>
    <property type="match status" value="1"/>
</dbReference>